<comment type="caution">
    <text evidence="1">The sequence shown here is derived from an EMBL/GenBank/DDBJ whole genome shotgun (WGS) entry which is preliminary data.</text>
</comment>
<evidence type="ECO:0000313" key="2">
    <source>
        <dbReference type="Proteomes" id="UP000030106"/>
    </source>
</evidence>
<dbReference type="STRING" id="1245745.A0A0A2VZ55"/>
<proteinExistence type="predicted"/>
<evidence type="ECO:0000313" key="1">
    <source>
        <dbReference type="EMBL" id="KGQ11637.1"/>
    </source>
</evidence>
<gene>
    <name evidence="1" type="ORF">BBAD15_g2644</name>
</gene>
<name>A0A0A2VZ55_BEABA</name>
<dbReference type="EMBL" id="ANFO01000193">
    <property type="protein sequence ID" value="KGQ11637.1"/>
    <property type="molecule type" value="Genomic_DNA"/>
</dbReference>
<accession>A0A0A2VZ55</accession>
<dbReference type="HOGENOM" id="CLU_2120665_0_0_1"/>
<reference evidence="1 2" key="1">
    <citation type="submission" date="2012-10" db="EMBL/GenBank/DDBJ databases">
        <title>Genome sequencing and analysis of entomopathogenic fungi Beauveria bassiana D1-5.</title>
        <authorList>
            <person name="Li Q."/>
            <person name="Wang L."/>
            <person name="Zhang Z."/>
            <person name="Wang Q."/>
            <person name="Ren J."/>
            <person name="Wang M."/>
            <person name="Xu W."/>
            <person name="Wang J."/>
            <person name="Lu Y."/>
            <person name="Du Q."/>
            <person name="Sun Z."/>
        </authorList>
    </citation>
    <scope>NUCLEOTIDE SEQUENCE [LARGE SCALE GENOMIC DNA]</scope>
    <source>
        <strain evidence="1 2">D1-5</strain>
    </source>
</reference>
<dbReference type="AlphaFoldDB" id="A0A0A2VZ55"/>
<sequence length="114" mass="12497">MAKRKTRSSAINMVFLNIPEASATVEVHLTTGSLHHTIGIEIPNREPAQATHGQVKVTTPDEIEAFGDHVGKAEILQNSARACGRECKDAHDDLRITRRIYGEPKRRGSAKGQT</sequence>
<organism evidence="1 2">
    <name type="scientific">Beauveria bassiana D1-5</name>
    <dbReference type="NCBI Taxonomy" id="1245745"/>
    <lineage>
        <taxon>Eukaryota</taxon>
        <taxon>Fungi</taxon>
        <taxon>Dikarya</taxon>
        <taxon>Ascomycota</taxon>
        <taxon>Pezizomycotina</taxon>
        <taxon>Sordariomycetes</taxon>
        <taxon>Hypocreomycetidae</taxon>
        <taxon>Hypocreales</taxon>
        <taxon>Cordycipitaceae</taxon>
        <taxon>Beauveria</taxon>
    </lineage>
</organism>
<dbReference type="Proteomes" id="UP000030106">
    <property type="component" value="Unassembled WGS sequence"/>
</dbReference>
<protein>
    <submittedName>
        <fullName evidence="1">Uncharacterized protein</fullName>
    </submittedName>
</protein>